<evidence type="ECO:0000313" key="7">
    <source>
        <dbReference type="EMBL" id="SVC26739.1"/>
    </source>
</evidence>
<evidence type="ECO:0000256" key="3">
    <source>
        <dbReference type="ARBA" id="ARBA00022989"/>
    </source>
</evidence>
<feature type="transmembrane region" description="Helical" evidence="5">
    <location>
        <begin position="208"/>
        <end position="226"/>
    </location>
</feature>
<reference evidence="7" key="1">
    <citation type="submission" date="2018-05" db="EMBL/GenBank/DDBJ databases">
        <authorList>
            <person name="Lanie J.A."/>
            <person name="Ng W.-L."/>
            <person name="Kazmierczak K.M."/>
            <person name="Andrzejewski T.M."/>
            <person name="Davidsen T.M."/>
            <person name="Wayne K.J."/>
            <person name="Tettelin H."/>
            <person name="Glass J.I."/>
            <person name="Rusch D."/>
            <person name="Podicherti R."/>
            <person name="Tsui H.-C.T."/>
            <person name="Winkler M.E."/>
        </authorList>
    </citation>
    <scope>NUCLEOTIDE SEQUENCE</scope>
</reference>
<dbReference type="Gene3D" id="1.20.1640.10">
    <property type="entry name" value="Multidrug efflux transporter AcrB transmembrane domain"/>
    <property type="match status" value="1"/>
</dbReference>
<organism evidence="7">
    <name type="scientific">marine metagenome</name>
    <dbReference type="NCBI Taxonomy" id="408172"/>
    <lineage>
        <taxon>unclassified sequences</taxon>
        <taxon>metagenomes</taxon>
        <taxon>ecological metagenomes</taxon>
    </lineage>
</organism>
<dbReference type="SUPFAM" id="SSF82866">
    <property type="entry name" value="Multidrug efflux transporter AcrB transmembrane domain"/>
    <property type="match status" value="1"/>
</dbReference>
<protein>
    <recommendedName>
        <fullName evidence="6">Membrane transport protein MMPL domain-containing protein</fullName>
    </recommendedName>
</protein>
<comment type="subcellular location">
    <subcellularLocation>
        <location evidence="1">Membrane</location>
        <topology evidence="1">Multi-pass membrane protein</topology>
    </subcellularLocation>
</comment>
<dbReference type="InterPro" id="IPR004869">
    <property type="entry name" value="MMPL_dom"/>
</dbReference>
<accession>A0A382KR36</accession>
<feature type="non-terminal residue" evidence="7">
    <location>
        <position position="274"/>
    </location>
</feature>
<evidence type="ECO:0000259" key="6">
    <source>
        <dbReference type="Pfam" id="PF03176"/>
    </source>
</evidence>
<sequence>MLNKLSQTILKFPISVMTIIFLITAYFFHYAFLSEQRLIVDFSLEQMFPESDPEKDSYQSFIDEFNREDDKILLVYDCDNPTSRKNISRIAELTEMMELDIDGIEGVISLSSIGDGDYFSEDLTDEEWNTQVEKLLQHPIYPNLIISSDGKTGSLLIDLENDVIGQDARTIVVDQLETVMNQVNWEWHEAGIPVLRTRYIQFMNQERAIFLPISFIVAMAVLLFIFRQFKSILIPSIAISTTLIWVAGIMAHFEISINVVSYLTFNLLMIIGAL</sequence>
<keyword evidence="2 5" id="KW-0812">Transmembrane</keyword>
<feature type="domain" description="Membrane transport protein MMPL" evidence="6">
    <location>
        <begin position="131"/>
        <end position="272"/>
    </location>
</feature>
<proteinExistence type="predicted"/>
<dbReference type="AlphaFoldDB" id="A0A382KR36"/>
<evidence type="ECO:0000256" key="2">
    <source>
        <dbReference type="ARBA" id="ARBA00022692"/>
    </source>
</evidence>
<evidence type="ECO:0000256" key="1">
    <source>
        <dbReference type="ARBA" id="ARBA00004141"/>
    </source>
</evidence>
<dbReference type="GO" id="GO:0016020">
    <property type="term" value="C:membrane"/>
    <property type="evidence" value="ECO:0007669"/>
    <property type="project" value="UniProtKB-SubCell"/>
</dbReference>
<evidence type="ECO:0000256" key="5">
    <source>
        <dbReference type="SAM" id="Phobius"/>
    </source>
</evidence>
<gene>
    <name evidence="7" type="ORF">METZ01_LOCUS279593</name>
</gene>
<keyword evidence="4 5" id="KW-0472">Membrane</keyword>
<feature type="transmembrane region" description="Helical" evidence="5">
    <location>
        <begin position="232"/>
        <end position="248"/>
    </location>
</feature>
<dbReference type="EMBL" id="UINC01082196">
    <property type="protein sequence ID" value="SVC26739.1"/>
    <property type="molecule type" value="Genomic_DNA"/>
</dbReference>
<feature type="transmembrane region" description="Helical" evidence="5">
    <location>
        <begin position="12"/>
        <end position="33"/>
    </location>
</feature>
<dbReference type="Pfam" id="PF03176">
    <property type="entry name" value="MMPL"/>
    <property type="match status" value="1"/>
</dbReference>
<evidence type="ECO:0000256" key="4">
    <source>
        <dbReference type="ARBA" id="ARBA00023136"/>
    </source>
</evidence>
<keyword evidence="3 5" id="KW-1133">Transmembrane helix</keyword>
<name>A0A382KR36_9ZZZZ</name>